<evidence type="ECO:0000313" key="2">
    <source>
        <dbReference type="Proteomes" id="UP000001075"/>
    </source>
</evidence>
<proteinExistence type="predicted"/>
<accession>G3HK53</accession>
<protein>
    <submittedName>
        <fullName evidence="1">Uncharacterized protein</fullName>
    </submittedName>
</protein>
<organism evidence="1 2">
    <name type="scientific">Cricetulus griseus</name>
    <name type="common">Chinese hamster</name>
    <name type="synonym">Cricetulus barabensis griseus</name>
    <dbReference type="NCBI Taxonomy" id="10029"/>
    <lineage>
        <taxon>Eukaryota</taxon>
        <taxon>Metazoa</taxon>
        <taxon>Chordata</taxon>
        <taxon>Craniata</taxon>
        <taxon>Vertebrata</taxon>
        <taxon>Euteleostomi</taxon>
        <taxon>Mammalia</taxon>
        <taxon>Eutheria</taxon>
        <taxon>Euarchontoglires</taxon>
        <taxon>Glires</taxon>
        <taxon>Rodentia</taxon>
        <taxon>Myomorpha</taxon>
        <taxon>Muroidea</taxon>
        <taxon>Cricetidae</taxon>
        <taxon>Cricetinae</taxon>
        <taxon>Cricetulus</taxon>
    </lineage>
</organism>
<evidence type="ECO:0000313" key="1">
    <source>
        <dbReference type="EMBL" id="EGW07247.1"/>
    </source>
</evidence>
<sequence length="104" mass="11330">MSLCRVTICFSGVSLIKIHSCTQAWRAWILSAHLMSSFEHHCAEPTSHLPRPGVTSVPCCPDYNVATEQICWAHFRTGDWSNAHTQKACPRCAVGATSGNGTCP</sequence>
<gene>
    <name evidence="1" type="ORF">I79_011070</name>
</gene>
<dbReference type="Proteomes" id="UP000001075">
    <property type="component" value="Unassembled WGS sequence"/>
</dbReference>
<name>G3HK53_CRIGR</name>
<dbReference type="AlphaFoldDB" id="G3HK53"/>
<dbReference type="InParanoid" id="G3HK53"/>
<reference evidence="2" key="1">
    <citation type="journal article" date="2011" name="Nat. Biotechnol.">
        <title>The genomic sequence of the Chinese hamster ovary (CHO)-K1 cell line.</title>
        <authorList>
            <person name="Xu X."/>
            <person name="Nagarajan H."/>
            <person name="Lewis N.E."/>
            <person name="Pan S."/>
            <person name="Cai Z."/>
            <person name="Liu X."/>
            <person name="Chen W."/>
            <person name="Xie M."/>
            <person name="Wang W."/>
            <person name="Hammond S."/>
            <person name="Andersen M.R."/>
            <person name="Neff N."/>
            <person name="Passarelli B."/>
            <person name="Koh W."/>
            <person name="Fan H.C."/>
            <person name="Wang J."/>
            <person name="Gui Y."/>
            <person name="Lee K.H."/>
            <person name="Betenbaugh M.J."/>
            <person name="Quake S.R."/>
            <person name="Famili I."/>
            <person name="Palsson B.O."/>
            <person name="Wang J."/>
        </authorList>
    </citation>
    <scope>NUCLEOTIDE SEQUENCE [LARGE SCALE GENOMIC DNA]</scope>
    <source>
        <strain evidence="2">CHO K1 cell line</strain>
    </source>
</reference>
<dbReference type="EMBL" id="JH000452">
    <property type="protein sequence ID" value="EGW07247.1"/>
    <property type="molecule type" value="Genomic_DNA"/>
</dbReference>